<dbReference type="Proteomes" id="UP000092461">
    <property type="component" value="Unassembled WGS sequence"/>
</dbReference>
<accession>A0A1B0CM29</accession>
<proteinExistence type="predicted"/>
<dbReference type="EnsemblMetazoa" id="LLOJ005717-RA">
    <property type="protein sequence ID" value="LLOJ005717-PA"/>
    <property type="gene ID" value="LLOJ005717"/>
</dbReference>
<dbReference type="EMBL" id="AJWK01018092">
    <property type="status" value="NOT_ANNOTATED_CDS"/>
    <property type="molecule type" value="Genomic_DNA"/>
</dbReference>
<protein>
    <recommendedName>
        <fullName evidence="1">DUF7083 domain-containing protein</fullName>
    </recommendedName>
</protein>
<dbReference type="EMBL" id="AJWK01018094">
    <property type="status" value="NOT_ANNOTATED_CDS"/>
    <property type="molecule type" value="Genomic_DNA"/>
</dbReference>
<dbReference type="InterPro" id="IPR055510">
    <property type="entry name" value="DUF7083"/>
</dbReference>
<evidence type="ECO:0000313" key="2">
    <source>
        <dbReference type="EnsemblMetazoa" id="LLOJ005717-PA"/>
    </source>
</evidence>
<reference evidence="2" key="1">
    <citation type="submission" date="2020-05" db="UniProtKB">
        <authorList>
            <consortium name="EnsemblMetazoa"/>
        </authorList>
    </citation>
    <scope>IDENTIFICATION</scope>
    <source>
        <strain evidence="2">Jacobina</strain>
    </source>
</reference>
<evidence type="ECO:0000259" key="1">
    <source>
        <dbReference type="Pfam" id="PF23309"/>
    </source>
</evidence>
<dbReference type="Pfam" id="PF23309">
    <property type="entry name" value="DUF7083"/>
    <property type="match status" value="1"/>
</dbReference>
<name>A0A1B0CM29_LUTLO</name>
<dbReference type="VEuPathDB" id="VectorBase:LLONM1_001350"/>
<dbReference type="EMBL" id="AJWK01018095">
    <property type="status" value="NOT_ANNOTATED_CDS"/>
    <property type="molecule type" value="Genomic_DNA"/>
</dbReference>
<dbReference type="EMBL" id="AJWK01018093">
    <property type="status" value="NOT_ANNOTATED_CDS"/>
    <property type="molecule type" value="Genomic_DNA"/>
</dbReference>
<evidence type="ECO:0000313" key="3">
    <source>
        <dbReference type="Proteomes" id="UP000092461"/>
    </source>
</evidence>
<keyword evidence="3" id="KW-1185">Reference proteome</keyword>
<sequence>MSTATLETILGQMVTMLEELKNQRDTKVSTSSEVALEALSRSIQMFSYDPDQSLTFGAWFQRYASTFLEDGRNLDDAARKLWKSGADMNYRMYDYFRAHLTYPLCYYLPIATQIPPQFLPLHQLNHHHSWYPGAGLFMRPDDANVYTTLEQTLSSNPNVYFQRSGGVHPGMIFVYFHRMNIKVNKLLLTESTSALILTAGRLGIFPRNGELLFVVMRRIPKRAPPAAAA</sequence>
<dbReference type="VEuPathDB" id="VectorBase:LLOJ005717"/>
<organism evidence="2 3">
    <name type="scientific">Lutzomyia longipalpis</name>
    <name type="common">Sand fly</name>
    <dbReference type="NCBI Taxonomy" id="7200"/>
    <lineage>
        <taxon>Eukaryota</taxon>
        <taxon>Metazoa</taxon>
        <taxon>Ecdysozoa</taxon>
        <taxon>Arthropoda</taxon>
        <taxon>Hexapoda</taxon>
        <taxon>Insecta</taxon>
        <taxon>Pterygota</taxon>
        <taxon>Neoptera</taxon>
        <taxon>Endopterygota</taxon>
        <taxon>Diptera</taxon>
        <taxon>Nematocera</taxon>
        <taxon>Psychodoidea</taxon>
        <taxon>Psychodidae</taxon>
        <taxon>Lutzomyia</taxon>
        <taxon>Lutzomyia</taxon>
    </lineage>
</organism>
<dbReference type="AlphaFoldDB" id="A0A1B0CM29"/>
<feature type="domain" description="DUF7083" evidence="1">
    <location>
        <begin position="37"/>
        <end position="80"/>
    </location>
</feature>